<evidence type="ECO:0000313" key="2">
    <source>
        <dbReference type="Proteomes" id="UP000530514"/>
    </source>
</evidence>
<organism evidence="1 2">
    <name type="scientific">Thermoactinomyces daqus</name>
    <dbReference type="NCBI Taxonomy" id="1329516"/>
    <lineage>
        <taxon>Bacteria</taxon>
        <taxon>Bacillati</taxon>
        <taxon>Bacillota</taxon>
        <taxon>Bacilli</taxon>
        <taxon>Bacillales</taxon>
        <taxon>Thermoactinomycetaceae</taxon>
        <taxon>Thermoactinomyces</taxon>
    </lineage>
</organism>
<reference evidence="1 2" key="1">
    <citation type="submission" date="2020-07" db="EMBL/GenBank/DDBJ databases">
        <authorList>
            <person name="Feng H."/>
        </authorList>
    </citation>
    <scope>NUCLEOTIDE SEQUENCE [LARGE SCALE GENOMIC DNA]</scope>
    <source>
        <strain evidence="2">s-11</strain>
    </source>
</reference>
<sequence>MWLKYLGHSGPNGEEKNEVREYKDEYAEYLLHSWPNHFVKASDDEIPQKARQNKKAEVKATK</sequence>
<dbReference type="RefSeq" id="WP_033100518.1">
    <property type="nucleotide sequence ID" value="NZ_JACEIP010000003.1"/>
</dbReference>
<dbReference type="AlphaFoldDB" id="A0A7W1X8K4"/>
<comment type="caution">
    <text evidence="1">The sequence shown here is derived from an EMBL/GenBank/DDBJ whole genome shotgun (WGS) entry which is preliminary data.</text>
</comment>
<accession>A0A7W1X8K4</accession>
<keyword evidence="2" id="KW-1185">Reference proteome</keyword>
<protein>
    <submittedName>
        <fullName evidence="1">Uncharacterized protein</fullName>
    </submittedName>
</protein>
<name>A0A7W1X8K4_9BACL</name>
<dbReference type="Proteomes" id="UP000530514">
    <property type="component" value="Unassembled WGS sequence"/>
</dbReference>
<proteinExistence type="predicted"/>
<gene>
    <name evidence="1" type="ORF">H1164_03530</name>
</gene>
<evidence type="ECO:0000313" key="1">
    <source>
        <dbReference type="EMBL" id="MBA4541974.1"/>
    </source>
</evidence>
<dbReference type="EMBL" id="JACEIP010000003">
    <property type="protein sequence ID" value="MBA4541974.1"/>
    <property type="molecule type" value="Genomic_DNA"/>
</dbReference>